<dbReference type="EMBL" id="FWFR01000001">
    <property type="protein sequence ID" value="SLN35201.1"/>
    <property type="molecule type" value="Genomic_DNA"/>
</dbReference>
<protein>
    <submittedName>
        <fullName evidence="4">Putative FAD-linked oxidoreductase</fullName>
        <ecNumber evidence="4">1.-.-.-</ecNumber>
    </submittedName>
</protein>
<proteinExistence type="predicted"/>
<dbReference type="PANTHER" id="PTHR11748:SF103">
    <property type="entry name" value="GLYCOLATE OXIDASE SUBUNIT GLCE"/>
    <property type="match status" value="1"/>
</dbReference>
<evidence type="ECO:0000313" key="5">
    <source>
        <dbReference type="Proteomes" id="UP000193200"/>
    </source>
</evidence>
<feature type="domain" description="FAD-binding PCMH-type" evidence="3">
    <location>
        <begin position="1"/>
        <end position="183"/>
    </location>
</feature>
<dbReference type="InterPro" id="IPR016169">
    <property type="entry name" value="FAD-bd_PCMH_sub2"/>
</dbReference>
<evidence type="ECO:0000259" key="3">
    <source>
        <dbReference type="PROSITE" id="PS51387"/>
    </source>
</evidence>
<dbReference type="InterPro" id="IPR036318">
    <property type="entry name" value="FAD-bd_PCMH-like_sf"/>
</dbReference>
<dbReference type="SUPFAM" id="SSF56176">
    <property type="entry name" value="FAD-binding/transporter-associated domain-like"/>
    <property type="match status" value="1"/>
</dbReference>
<accession>A0A1Y5S903</accession>
<dbReference type="InParanoid" id="A0A1Y5S903"/>
<sequence>MTATFQPDSPEQVVEAVTWALSSGTPLSVAGRGSKAAFGRPVAAAQGLSLAGLTGITLYEPEELVMQAGPGTGLAEIEAALAEKGQELAFEPADLGPLLGGPAAAGSIGGAVACNLAGPRRVKAGAARDHLLGFAAVSGRGELFHSGGRVVKNVTGYDLCKLLAGSFGTLGVMTTLTFKVLPRAEKTRTLLAYGLEAEAATALLCAAAGSPHEVSGLAHLPAAVAARSAVGRVADAGRPVTAIRIEGPGASVEYRLRALAALAGATAAETEELHSHNSRTLWREIRDVGLFGALGDRVVWRLSVAPTAGPATAAAVLAQLPGEAFLDWSGGLVWLALDGGDDAGAAVVRAALPGSGGHATLVRAPEAVRGRVPVFQPLAPALAALSARVKASFDPEGLLNPGRMYEGI</sequence>
<dbReference type="PROSITE" id="PS51387">
    <property type="entry name" value="FAD_PCMH"/>
    <property type="match status" value="1"/>
</dbReference>
<organism evidence="4 5">
    <name type="scientific">Oceanibacterium hippocampi</name>
    <dbReference type="NCBI Taxonomy" id="745714"/>
    <lineage>
        <taxon>Bacteria</taxon>
        <taxon>Pseudomonadati</taxon>
        <taxon>Pseudomonadota</taxon>
        <taxon>Alphaproteobacteria</taxon>
        <taxon>Sneathiellales</taxon>
        <taxon>Sneathiellaceae</taxon>
        <taxon>Oceanibacterium</taxon>
    </lineage>
</organism>
<name>A0A1Y5S903_9PROT</name>
<dbReference type="InterPro" id="IPR006094">
    <property type="entry name" value="Oxid_FAD_bind_N"/>
</dbReference>
<keyword evidence="1" id="KW-0285">Flavoprotein</keyword>
<keyword evidence="5" id="KW-1185">Reference proteome</keyword>
<evidence type="ECO:0000256" key="2">
    <source>
        <dbReference type="ARBA" id="ARBA00022827"/>
    </source>
</evidence>
<dbReference type="OrthoDB" id="9811557at2"/>
<dbReference type="FunCoup" id="A0A1Y5S903">
    <property type="interactions" value="28"/>
</dbReference>
<dbReference type="Proteomes" id="UP000193200">
    <property type="component" value="Unassembled WGS sequence"/>
</dbReference>
<dbReference type="AlphaFoldDB" id="A0A1Y5S903"/>
<keyword evidence="4" id="KW-0560">Oxidoreductase</keyword>
<dbReference type="InterPro" id="IPR016166">
    <property type="entry name" value="FAD-bd_PCMH"/>
</dbReference>
<reference evidence="4 5" key="1">
    <citation type="submission" date="2017-03" db="EMBL/GenBank/DDBJ databases">
        <authorList>
            <person name="Afonso C.L."/>
            <person name="Miller P.J."/>
            <person name="Scott M.A."/>
            <person name="Spackman E."/>
            <person name="Goraichik I."/>
            <person name="Dimitrov K.M."/>
            <person name="Suarez D.L."/>
            <person name="Swayne D.E."/>
        </authorList>
    </citation>
    <scope>NUCLEOTIDE SEQUENCE [LARGE SCALE GENOMIC DNA]</scope>
    <source>
        <strain evidence="4 5">CECT 7691</strain>
    </source>
</reference>
<dbReference type="PANTHER" id="PTHR11748">
    <property type="entry name" value="D-LACTATE DEHYDROGENASE"/>
    <property type="match status" value="1"/>
</dbReference>
<evidence type="ECO:0000313" key="4">
    <source>
        <dbReference type="EMBL" id="SLN35201.1"/>
    </source>
</evidence>
<dbReference type="GO" id="GO:0071949">
    <property type="term" value="F:FAD binding"/>
    <property type="evidence" value="ECO:0007669"/>
    <property type="project" value="InterPro"/>
</dbReference>
<dbReference type="Pfam" id="PF01565">
    <property type="entry name" value="FAD_binding_4"/>
    <property type="match status" value="1"/>
</dbReference>
<dbReference type="InterPro" id="IPR016164">
    <property type="entry name" value="FAD-linked_Oxase-like_C"/>
</dbReference>
<keyword evidence="2" id="KW-0274">FAD</keyword>
<dbReference type="Gene3D" id="3.30.465.10">
    <property type="match status" value="1"/>
</dbReference>
<dbReference type="EC" id="1.-.-.-" evidence="4"/>
<evidence type="ECO:0000256" key="1">
    <source>
        <dbReference type="ARBA" id="ARBA00022630"/>
    </source>
</evidence>
<dbReference type="GO" id="GO:0016491">
    <property type="term" value="F:oxidoreductase activity"/>
    <property type="evidence" value="ECO:0007669"/>
    <property type="project" value="UniProtKB-KW"/>
</dbReference>
<dbReference type="NCBIfam" id="NF008439">
    <property type="entry name" value="PRK11282.1"/>
    <property type="match status" value="1"/>
</dbReference>
<dbReference type="SUPFAM" id="SSF55103">
    <property type="entry name" value="FAD-linked oxidases, C-terminal domain"/>
    <property type="match status" value="1"/>
</dbReference>
<dbReference type="RefSeq" id="WP_085882609.1">
    <property type="nucleotide sequence ID" value="NZ_FWFR01000001.1"/>
</dbReference>
<gene>
    <name evidence="4" type="ORF">OCH7691_01391</name>
</gene>